<sequence length="204" mass="21695">MALSPLARAATNQINTRDQPASLPHVASIQYSGSGCPSSAPGVDQLGSWNDLAFRLNNYEISLPNAADSTANCEVHLQVTGCSAGWQLGIKEVYVKGHLVLDPGAEVDFYVTTFWSQNAGTTSTVRGTIENSGATRTDQIATAHASIPNSRIVWSPCSSASGDIGTLNVNFRAALQADGNQYGYFGKGSDTTATESWGYVWRRC</sequence>
<dbReference type="EMBL" id="JAGPXC010000001">
    <property type="protein sequence ID" value="KAH6660732.1"/>
    <property type="molecule type" value="Genomic_DNA"/>
</dbReference>
<dbReference type="GeneID" id="70128186"/>
<protein>
    <recommendedName>
        <fullName evidence="3">Secreted protein</fullName>
    </recommendedName>
</protein>
<dbReference type="Proteomes" id="UP000758603">
    <property type="component" value="Unassembled WGS sequence"/>
</dbReference>
<dbReference type="RefSeq" id="XP_045964863.1">
    <property type="nucleotide sequence ID" value="XM_046099294.1"/>
</dbReference>
<dbReference type="Pfam" id="PF14273">
    <property type="entry name" value="DUF4360"/>
    <property type="match status" value="1"/>
</dbReference>
<evidence type="ECO:0000313" key="1">
    <source>
        <dbReference type="EMBL" id="KAH6660732.1"/>
    </source>
</evidence>
<evidence type="ECO:0008006" key="3">
    <source>
        <dbReference type="Google" id="ProtNLM"/>
    </source>
</evidence>
<dbReference type="InterPro" id="IPR025649">
    <property type="entry name" value="DUF4360"/>
</dbReference>
<comment type="caution">
    <text evidence="1">The sequence shown here is derived from an EMBL/GenBank/DDBJ whole genome shotgun (WGS) entry which is preliminary data.</text>
</comment>
<gene>
    <name evidence="1" type="ORF">BKA67DRAFT_530818</name>
</gene>
<accession>A0A9P8UYL7</accession>
<proteinExistence type="predicted"/>
<dbReference type="AlphaFoldDB" id="A0A9P8UYL7"/>
<organism evidence="1 2">
    <name type="scientific">Truncatella angustata</name>
    <dbReference type="NCBI Taxonomy" id="152316"/>
    <lineage>
        <taxon>Eukaryota</taxon>
        <taxon>Fungi</taxon>
        <taxon>Dikarya</taxon>
        <taxon>Ascomycota</taxon>
        <taxon>Pezizomycotina</taxon>
        <taxon>Sordariomycetes</taxon>
        <taxon>Xylariomycetidae</taxon>
        <taxon>Amphisphaeriales</taxon>
        <taxon>Sporocadaceae</taxon>
        <taxon>Truncatella</taxon>
    </lineage>
</organism>
<reference evidence="1" key="1">
    <citation type="journal article" date="2021" name="Nat. Commun.">
        <title>Genetic determinants of endophytism in the Arabidopsis root mycobiome.</title>
        <authorList>
            <person name="Mesny F."/>
            <person name="Miyauchi S."/>
            <person name="Thiergart T."/>
            <person name="Pickel B."/>
            <person name="Atanasova L."/>
            <person name="Karlsson M."/>
            <person name="Huettel B."/>
            <person name="Barry K.W."/>
            <person name="Haridas S."/>
            <person name="Chen C."/>
            <person name="Bauer D."/>
            <person name="Andreopoulos W."/>
            <person name="Pangilinan J."/>
            <person name="LaButti K."/>
            <person name="Riley R."/>
            <person name="Lipzen A."/>
            <person name="Clum A."/>
            <person name="Drula E."/>
            <person name="Henrissat B."/>
            <person name="Kohler A."/>
            <person name="Grigoriev I.V."/>
            <person name="Martin F.M."/>
            <person name="Hacquard S."/>
        </authorList>
    </citation>
    <scope>NUCLEOTIDE SEQUENCE</scope>
    <source>
        <strain evidence="1">MPI-SDFR-AT-0073</strain>
    </source>
</reference>
<dbReference type="PANTHER" id="PTHR38847">
    <property type="match status" value="1"/>
</dbReference>
<name>A0A9P8UYL7_9PEZI</name>
<dbReference type="PANTHER" id="PTHR38847:SF1">
    <property type="entry name" value="PSEUDOURIDINE SYNTHASE RSUA_RLUA-LIKE DOMAIN-CONTAINING PROTEIN"/>
    <property type="match status" value="1"/>
</dbReference>
<dbReference type="OrthoDB" id="3786236at2759"/>
<evidence type="ECO:0000313" key="2">
    <source>
        <dbReference type="Proteomes" id="UP000758603"/>
    </source>
</evidence>
<keyword evidence="2" id="KW-1185">Reference proteome</keyword>